<comment type="caution">
    <text evidence="10">The sequence shown here is derived from an EMBL/GenBank/DDBJ whole genome shotgun (WGS) entry which is preliminary data.</text>
</comment>
<keyword evidence="4 8" id="KW-0812">Transmembrane</keyword>
<feature type="transmembrane region" description="Helical" evidence="8">
    <location>
        <begin position="415"/>
        <end position="433"/>
    </location>
</feature>
<feature type="transmembrane region" description="Helical" evidence="8">
    <location>
        <begin position="98"/>
        <end position="116"/>
    </location>
</feature>
<keyword evidence="6 8" id="KW-0472">Membrane</keyword>
<keyword evidence="3" id="KW-0813">Transport</keyword>
<protein>
    <recommendedName>
        <fullName evidence="9">Major facilitator superfamily (MFS) profile domain-containing protein</fullName>
    </recommendedName>
</protein>
<reference evidence="10 11" key="1">
    <citation type="submission" date="2018-01" db="EMBL/GenBank/DDBJ databases">
        <title>Harnessing the power of phylogenomics to disentangle the directionality and signatures of interkingdom host jumping in the parasitic fungal genus Tolypocladium.</title>
        <authorList>
            <person name="Quandt C.A."/>
            <person name="Patterson W."/>
            <person name="Spatafora J.W."/>
        </authorList>
    </citation>
    <scope>NUCLEOTIDE SEQUENCE [LARGE SCALE GENOMIC DNA]</scope>
    <source>
        <strain evidence="10 11">NRBC 100945</strain>
    </source>
</reference>
<evidence type="ECO:0000256" key="1">
    <source>
        <dbReference type="ARBA" id="ARBA00004141"/>
    </source>
</evidence>
<dbReference type="Pfam" id="PF00083">
    <property type="entry name" value="Sugar_tr"/>
    <property type="match status" value="1"/>
</dbReference>
<feature type="domain" description="Major facilitator superfamily (MFS) profile" evidence="9">
    <location>
        <begin position="30"/>
        <end position="468"/>
    </location>
</feature>
<dbReference type="InterPro" id="IPR020846">
    <property type="entry name" value="MFS_dom"/>
</dbReference>
<feature type="transmembrane region" description="Helical" evidence="8">
    <location>
        <begin position="29"/>
        <end position="56"/>
    </location>
</feature>
<feature type="transmembrane region" description="Helical" evidence="8">
    <location>
        <begin position="68"/>
        <end position="91"/>
    </location>
</feature>
<evidence type="ECO:0000313" key="10">
    <source>
        <dbReference type="EMBL" id="POR35635.1"/>
    </source>
</evidence>
<dbReference type="PANTHER" id="PTHR48022:SF3">
    <property type="entry name" value="HEXOSE TRANSPORTER PROTEIN (AFU_ORTHOLOGUE AFUA_8G04480)-RELATED"/>
    <property type="match status" value="1"/>
</dbReference>
<dbReference type="EMBL" id="PKSG01000426">
    <property type="protein sequence ID" value="POR35635.1"/>
    <property type="molecule type" value="Genomic_DNA"/>
</dbReference>
<dbReference type="FunFam" id="1.20.1250.20:FF:000134">
    <property type="entry name" value="MFS sugar transporter protein"/>
    <property type="match status" value="1"/>
</dbReference>
<dbReference type="GO" id="GO:0016020">
    <property type="term" value="C:membrane"/>
    <property type="evidence" value="ECO:0007669"/>
    <property type="project" value="UniProtKB-SubCell"/>
</dbReference>
<dbReference type="SUPFAM" id="SSF103473">
    <property type="entry name" value="MFS general substrate transporter"/>
    <property type="match status" value="1"/>
</dbReference>
<comment type="similarity">
    <text evidence="2">Belongs to the major facilitator superfamily. Sugar transporter (TC 2.A.1.1) family.</text>
</comment>
<dbReference type="OrthoDB" id="6133115at2759"/>
<evidence type="ECO:0000256" key="5">
    <source>
        <dbReference type="ARBA" id="ARBA00022989"/>
    </source>
</evidence>
<evidence type="ECO:0000259" key="9">
    <source>
        <dbReference type="PROSITE" id="PS50850"/>
    </source>
</evidence>
<dbReference type="PROSITE" id="PS00216">
    <property type="entry name" value="SUGAR_TRANSPORT_1"/>
    <property type="match status" value="1"/>
</dbReference>
<evidence type="ECO:0000313" key="11">
    <source>
        <dbReference type="Proteomes" id="UP000237481"/>
    </source>
</evidence>
<feature type="transmembrane region" description="Helical" evidence="8">
    <location>
        <begin position="157"/>
        <end position="178"/>
    </location>
</feature>
<dbReference type="InterPro" id="IPR050360">
    <property type="entry name" value="MFS_Sugar_Transporters"/>
</dbReference>
<feature type="transmembrane region" description="Helical" evidence="8">
    <location>
        <begin position="128"/>
        <end position="145"/>
    </location>
</feature>
<name>A0A2S4KZQ3_9HYPO</name>
<feature type="transmembrane region" description="Helical" evidence="8">
    <location>
        <begin position="345"/>
        <end position="369"/>
    </location>
</feature>
<feature type="transmembrane region" description="Helical" evidence="8">
    <location>
        <begin position="279"/>
        <end position="301"/>
    </location>
</feature>
<dbReference type="InterPro" id="IPR005829">
    <property type="entry name" value="Sugar_transporter_CS"/>
</dbReference>
<proteinExistence type="inferred from homology"/>
<dbReference type="InterPro" id="IPR036259">
    <property type="entry name" value="MFS_trans_sf"/>
</dbReference>
<dbReference type="InterPro" id="IPR005828">
    <property type="entry name" value="MFS_sugar_transport-like"/>
</dbReference>
<feature type="compositionally biased region" description="Basic and acidic residues" evidence="7">
    <location>
        <begin position="504"/>
        <end position="519"/>
    </location>
</feature>
<evidence type="ECO:0000256" key="6">
    <source>
        <dbReference type="ARBA" id="ARBA00023136"/>
    </source>
</evidence>
<organism evidence="10 11">
    <name type="scientific">Tolypocladium paradoxum</name>
    <dbReference type="NCBI Taxonomy" id="94208"/>
    <lineage>
        <taxon>Eukaryota</taxon>
        <taxon>Fungi</taxon>
        <taxon>Dikarya</taxon>
        <taxon>Ascomycota</taxon>
        <taxon>Pezizomycotina</taxon>
        <taxon>Sordariomycetes</taxon>
        <taxon>Hypocreomycetidae</taxon>
        <taxon>Hypocreales</taxon>
        <taxon>Ophiocordycipitaceae</taxon>
        <taxon>Tolypocladium</taxon>
    </lineage>
</organism>
<feature type="transmembrane region" description="Helical" evidence="8">
    <location>
        <begin position="313"/>
        <end position="333"/>
    </location>
</feature>
<accession>A0A2S4KZQ3</accession>
<feature type="transmembrane region" description="Helical" evidence="8">
    <location>
        <begin position="375"/>
        <end position="394"/>
    </location>
</feature>
<evidence type="ECO:0000256" key="7">
    <source>
        <dbReference type="SAM" id="MobiDB-lite"/>
    </source>
</evidence>
<feature type="transmembrane region" description="Helical" evidence="8">
    <location>
        <begin position="190"/>
        <end position="209"/>
    </location>
</feature>
<dbReference type="Gene3D" id="1.20.1250.20">
    <property type="entry name" value="MFS general substrate transporter like domains"/>
    <property type="match status" value="1"/>
</dbReference>
<keyword evidence="5 8" id="KW-1133">Transmembrane helix</keyword>
<gene>
    <name evidence="10" type="ORF">TPAR_04155</name>
</gene>
<feature type="transmembrane region" description="Helical" evidence="8">
    <location>
        <begin position="445"/>
        <end position="464"/>
    </location>
</feature>
<keyword evidence="11" id="KW-1185">Reference proteome</keyword>
<evidence type="ECO:0000256" key="8">
    <source>
        <dbReference type="SAM" id="Phobius"/>
    </source>
</evidence>
<comment type="subcellular location">
    <subcellularLocation>
        <location evidence="1">Membrane</location>
        <topology evidence="1">Multi-pass membrane protein</topology>
    </subcellularLocation>
</comment>
<dbReference type="PANTHER" id="PTHR48022">
    <property type="entry name" value="PLASTIDIC GLUCOSE TRANSPORTER 4"/>
    <property type="match status" value="1"/>
</dbReference>
<dbReference type="Proteomes" id="UP000237481">
    <property type="component" value="Unassembled WGS sequence"/>
</dbReference>
<feature type="region of interest" description="Disordered" evidence="7">
    <location>
        <begin position="496"/>
        <end position="519"/>
    </location>
</feature>
<sequence>MARTVNDLAQLPTDSKPWYKHGYLLKLNYIIMCLVMFSSANGYDGSIIGGLLALPIWNNFMNYPSGAYLGWIASIYWLGSGLAFPVAAWVANRWGRKLGIFLGYLALVLGVVMQAAAQNEKTFTVSRLFIGIASSWLGNASPLLINEIAHPKHRSIASAFFMCGWYVGGTVCGWVTFACRNIPSDWCWRVPVLLQLFLPLVALPGFLMAPESPRWLISVGRTEEAADIIAKYHAGGDRHHSLVTYQMVEIEATINAEKEATASASYLDMVKTPGNRHRLWISISLGVFTQWAGNGVVSYYLPLVLNSVGVTSVTHQILISACLNVWNLVWAIAAAMSVDVLGRRFLFLTSAIVMLISFIVVTGLSGSFAQSQSPSVGLAVIPFLFIFFAGYDIAMTPFLAAYPCEIWQFSLRSRGLAVTWVSAVIAIFFNTFVNSIALDAIQWKYYIVFIVMLVLLLITVFFTYPETRGHTLEQMAYIFDGDSAVPPPEQTVEKTAALVGGTNKDSDEKGFSAESEHRV</sequence>
<evidence type="ECO:0000256" key="4">
    <source>
        <dbReference type="ARBA" id="ARBA00022692"/>
    </source>
</evidence>
<dbReference type="AlphaFoldDB" id="A0A2S4KZQ3"/>
<dbReference type="GO" id="GO:0005351">
    <property type="term" value="F:carbohydrate:proton symporter activity"/>
    <property type="evidence" value="ECO:0007669"/>
    <property type="project" value="TreeGrafter"/>
</dbReference>
<dbReference type="PROSITE" id="PS50850">
    <property type="entry name" value="MFS"/>
    <property type="match status" value="1"/>
</dbReference>
<evidence type="ECO:0000256" key="2">
    <source>
        <dbReference type="ARBA" id="ARBA00010992"/>
    </source>
</evidence>
<evidence type="ECO:0000256" key="3">
    <source>
        <dbReference type="ARBA" id="ARBA00022448"/>
    </source>
</evidence>